<dbReference type="STRING" id="490189.SAMN02927903_01640"/>
<dbReference type="Gene3D" id="2.130.10.130">
    <property type="entry name" value="Integrin alpha, N-terminal"/>
    <property type="match status" value="1"/>
</dbReference>
<dbReference type="InterPro" id="IPR026444">
    <property type="entry name" value="Secre_tail"/>
</dbReference>
<evidence type="ECO:0000256" key="2">
    <source>
        <dbReference type="SAM" id="SignalP"/>
    </source>
</evidence>
<dbReference type="AlphaFoldDB" id="A0A1G5GVI2"/>
<dbReference type="Proteomes" id="UP000199354">
    <property type="component" value="Unassembled WGS sequence"/>
</dbReference>
<accession>A0A1G5GVI2</accession>
<reference evidence="4 5" key="1">
    <citation type="submission" date="2016-10" db="EMBL/GenBank/DDBJ databases">
        <authorList>
            <person name="de Groot N.N."/>
        </authorList>
    </citation>
    <scope>NUCLEOTIDE SEQUENCE [LARGE SCALE GENOMIC DNA]</scope>
    <source>
        <strain evidence="4 5">CGMCC 1.7031</strain>
    </source>
</reference>
<dbReference type="OrthoDB" id="1403372at2"/>
<dbReference type="Pfam" id="PF18962">
    <property type="entry name" value="Por_Secre_tail"/>
    <property type="match status" value="1"/>
</dbReference>
<dbReference type="SMART" id="SM00191">
    <property type="entry name" value="Int_alpha"/>
    <property type="match status" value="3"/>
</dbReference>
<evidence type="ECO:0000256" key="1">
    <source>
        <dbReference type="ARBA" id="ARBA00022729"/>
    </source>
</evidence>
<name>A0A1G5GVI2_9FLAO</name>
<dbReference type="InterPro" id="IPR013519">
    <property type="entry name" value="Int_alpha_beta-p"/>
</dbReference>
<evidence type="ECO:0000313" key="4">
    <source>
        <dbReference type="EMBL" id="SCY55377.1"/>
    </source>
</evidence>
<organism evidence="4 5">
    <name type="scientific">Flavobacterium caeni</name>
    <dbReference type="NCBI Taxonomy" id="490189"/>
    <lineage>
        <taxon>Bacteria</taxon>
        <taxon>Pseudomonadati</taxon>
        <taxon>Bacteroidota</taxon>
        <taxon>Flavobacteriia</taxon>
        <taxon>Flavobacteriales</taxon>
        <taxon>Flavobacteriaceae</taxon>
        <taxon>Flavobacterium</taxon>
    </lineage>
</organism>
<feature type="domain" description="Secretion system C-terminal sorting" evidence="3">
    <location>
        <begin position="419"/>
        <end position="489"/>
    </location>
</feature>
<dbReference type="NCBIfam" id="TIGR04183">
    <property type="entry name" value="Por_Secre_tail"/>
    <property type="match status" value="1"/>
</dbReference>
<dbReference type="EMBL" id="FMVF01000007">
    <property type="protein sequence ID" value="SCY55377.1"/>
    <property type="molecule type" value="Genomic_DNA"/>
</dbReference>
<evidence type="ECO:0000259" key="3">
    <source>
        <dbReference type="Pfam" id="PF18962"/>
    </source>
</evidence>
<proteinExistence type="predicted"/>
<dbReference type="InterPro" id="IPR028994">
    <property type="entry name" value="Integrin_alpha_N"/>
</dbReference>
<gene>
    <name evidence="4" type="ORF">SAMN02927903_01640</name>
</gene>
<sequence length="491" mass="51439">MKKVTLRTIALSGVLLCGKFADAQIQKGNDIDGETTGDRSGFAVSMPDSNTIAIGAPQNDANGGSSGQVRIYNWSGSAWTQKGLDLDGDAANDLFGGTISMPDANTVAIGAPQNDGTDLDAGQVKIFTWNGSAWQLKGSVLQGEASPGFFGYLFGSSVSMPDANTIGVSSPWHDANGIFSGQVEVFDWNGSDWVQRGTSINGAVASYSGSAISMPSANVVAIASQGGTTGNTGQVKIYQWDGASWIQKGNSIIGEANADYSGSSISMPDDNTIAIGAEDNDGSFPQAGHVRIFQWNGSSWVQKGADIDGEAQNDKSGDSVSMPNANTVAIGAIANNGQAGHTRIYAWNGANWMQVGVDIDGEAPLDQSGHSVSMPNPGTVAIGAIQNDGNGNEAGHVRIYDLSHLLGVEVNRFENPFSVYPNPTKDKFILAGIPDAEGVSLVLRNIHGQEIWKKSNVSTDKPELEIKGGSGIYFLEITAQDKKSVVKIVKE</sequence>
<protein>
    <submittedName>
        <fullName evidence="4">Por secretion system C-terminal sorting domain-containing protein</fullName>
    </submittedName>
</protein>
<keyword evidence="1 2" id="KW-0732">Signal</keyword>
<dbReference type="InterPro" id="IPR011043">
    <property type="entry name" value="Gal_Oxase/kelch_b-propeller"/>
</dbReference>
<dbReference type="PANTHER" id="PTHR36220:SF1">
    <property type="entry name" value="GAMMA TUBULIN COMPLEX COMPONENT C-TERMINAL DOMAIN-CONTAINING PROTEIN"/>
    <property type="match status" value="1"/>
</dbReference>
<feature type="chain" id="PRO_5011448883" evidence="2">
    <location>
        <begin position="24"/>
        <end position="491"/>
    </location>
</feature>
<evidence type="ECO:0000313" key="5">
    <source>
        <dbReference type="Proteomes" id="UP000199354"/>
    </source>
</evidence>
<dbReference type="PANTHER" id="PTHR36220">
    <property type="entry name" value="UNNAMED PRODUCT"/>
    <property type="match status" value="1"/>
</dbReference>
<feature type="signal peptide" evidence="2">
    <location>
        <begin position="1"/>
        <end position="23"/>
    </location>
</feature>
<dbReference type="RefSeq" id="WP_091141809.1">
    <property type="nucleotide sequence ID" value="NZ_FMVF01000007.1"/>
</dbReference>
<keyword evidence="5" id="KW-1185">Reference proteome</keyword>
<dbReference type="SUPFAM" id="SSF50965">
    <property type="entry name" value="Galactose oxidase, central domain"/>
    <property type="match status" value="2"/>
</dbReference>